<dbReference type="EMBL" id="LJGV01000021">
    <property type="protein sequence ID" value="OEV02257.1"/>
    <property type="molecule type" value="Genomic_DNA"/>
</dbReference>
<protein>
    <submittedName>
        <fullName evidence="3">Serine/threonine protein phosphatase</fullName>
    </submittedName>
</protein>
<dbReference type="AlphaFoldDB" id="A0A1E7KEB7"/>
<proteinExistence type="predicted"/>
<gene>
    <name evidence="3" type="ORF">AN217_03200</name>
</gene>
<evidence type="ECO:0000259" key="2">
    <source>
        <dbReference type="Pfam" id="PF13581"/>
    </source>
</evidence>
<evidence type="ECO:0000313" key="3">
    <source>
        <dbReference type="EMBL" id="OEV02257.1"/>
    </source>
</evidence>
<accession>A0A1E7KEB7</accession>
<dbReference type="InterPro" id="IPR003594">
    <property type="entry name" value="HATPase_dom"/>
</dbReference>
<dbReference type="Proteomes" id="UP000175829">
    <property type="component" value="Unassembled WGS sequence"/>
</dbReference>
<feature type="domain" description="Histidine kinase/HSP90-like ATPase" evidence="2">
    <location>
        <begin position="24"/>
        <end position="116"/>
    </location>
</feature>
<dbReference type="InterPro" id="IPR036890">
    <property type="entry name" value="HATPase_C_sf"/>
</dbReference>
<dbReference type="GO" id="GO:0004674">
    <property type="term" value="F:protein serine/threonine kinase activity"/>
    <property type="evidence" value="ECO:0007669"/>
    <property type="project" value="UniProtKB-KW"/>
</dbReference>
<dbReference type="PANTHER" id="PTHR35526:SF3">
    <property type="entry name" value="ANTI-SIGMA-F FACTOR RSBW"/>
    <property type="match status" value="1"/>
</dbReference>
<dbReference type="Pfam" id="PF13581">
    <property type="entry name" value="HATPase_c_2"/>
    <property type="match status" value="1"/>
</dbReference>
<comment type="caution">
    <text evidence="3">The sequence shown here is derived from an EMBL/GenBank/DDBJ whole genome shotgun (WGS) entry which is preliminary data.</text>
</comment>
<dbReference type="InterPro" id="IPR050267">
    <property type="entry name" value="Anti-sigma-factor_SerPK"/>
</dbReference>
<keyword evidence="1" id="KW-0418">Kinase</keyword>
<keyword evidence="1" id="KW-0808">Transferase</keyword>
<sequence>MPQSTTWARQAGHPGYSRTLSRALSSAATARRLTYTALSCWGLDELADDAALVVSELVANAVQHARRESIRVVVERTGLRTVRVAVADFSRVRPVARAVGEGDEDGRGLALVEELAVGWGADERRWGKVVWAELQAAG</sequence>
<keyword evidence="1" id="KW-0723">Serine/threonine-protein kinase</keyword>
<evidence type="ECO:0000256" key="1">
    <source>
        <dbReference type="ARBA" id="ARBA00022527"/>
    </source>
</evidence>
<organism evidence="3 4">
    <name type="scientific">Streptomyces qinglanensis</name>
    <dbReference type="NCBI Taxonomy" id="943816"/>
    <lineage>
        <taxon>Bacteria</taxon>
        <taxon>Bacillati</taxon>
        <taxon>Actinomycetota</taxon>
        <taxon>Actinomycetes</taxon>
        <taxon>Kitasatosporales</taxon>
        <taxon>Streptomycetaceae</taxon>
        <taxon>Streptomyces</taxon>
    </lineage>
</organism>
<evidence type="ECO:0000313" key="4">
    <source>
        <dbReference type="Proteomes" id="UP000175829"/>
    </source>
</evidence>
<dbReference type="RefSeq" id="WP_069990696.1">
    <property type="nucleotide sequence ID" value="NZ_LJGV01000021.1"/>
</dbReference>
<dbReference type="CDD" id="cd16936">
    <property type="entry name" value="HATPase_RsbW-like"/>
    <property type="match status" value="1"/>
</dbReference>
<name>A0A1E7KEB7_9ACTN</name>
<dbReference type="SUPFAM" id="SSF55874">
    <property type="entry name" value="ATPase domain of HSP90 chaperone/DNA topoisomerase II/histidine kinase"/>
    <property type="match status" value="1"/>
</dbReference>
<dbReference type="PATRIC" id="fig|943816.4.peg.5739"/>
<reference evidence="3 4" key="1">
    <citation type="journal article" date="2016" name="Front. Microbiol.">
        <title>Comparative Genomics Analysis of Streptomyces Species Reveals Their Adaptation to the Marine Environment and Their Diversity at the Genomic Level.</title>
        <authorList>
            <person name="Tian X."/>
            <person name="Zhang Z."/>
            <person name="Yang T."/>
            <person name="Chen M."/>
            <person name="Li J."/>
            <person name="Chen F."/>
            <person name="Yang J."/>
            <person name="Li W."/>
            <person name="Zhang B."/>
            <person name="Zhang Z."/>
            <person name="Wu J."/>
            <person name="Zhang C."/>
            <person name="Long L."/>
            <person name="Xiao J."/>
        </authorList>
    </citation>
    <scope>NUCLEOTIDE SEQUENCE [LARGE SCALE GENOMIC DNA]</scope>
    <source>
        <strain evidence="3 4">SCSIO M10379</strain>
    </source>
</reference>
<dbReference type="PANTHER" id="PTHR35526">
    <property type="entry name" value="ANTI-SIGMA-F FACTOR RSBW-RELATED"/>
    <property type="match status" value="1"/>
</dbReference>
<dbReference type="Gene3D" id="3.30.565.10">
    <property type="entry name" value="Histidine kinase-like ATPase, C-terminal domain"/>
    <property type="match status" value="1"/>
</dbReference>